<organism evidence="1 2">
    <name type="scientific">Escallonia herrerae</name>
    <dbReference type="NCBI Taxonomy" id="1293975"/>
    <lineage>
        <taxon>Eukaryota</taxon>
        <taxon>Viridiplantae</taxon>
        <taxon>Streptophyta</taxon>
        <taxon>Embryophyta</taxon>
        <taxon>Tracheophyta</taxon>
        <taxon>Spermatophyta</taxon>
        <taxon>Magnoliopsida</taxon>
        <taxon>eudicotyledons</taxon>
        <taxon>Gunneridae</taxon>
        <taxon>Pentapetalae</taxon>
        <taxon>asterids</taxon>
        <taxon>campanulids</taxon>
        <taxon>Escalloniales</taxon>
        <taxon>Escalloniaceae</taxon>
        <taxon>Escallonia</taxon>
    </lineage>
</organism>
<feature type="non-terminal residue" evidence="1">
    <location>
        <position position="1"/>
    </location>
</feature>
<name>A0AA88VAT5_9ASTE</name>
<protein>
    <submittedName>
        <fullName evidence="1">Uncharacterized protein</fullName>
    </submittedName>
</protein>
<gene>
    <name evidence="1" type="ORF">RJ639_016458</name>
</gene>
<accession>A0AA88VAT5</accession>
<sequence>MIIAEERFLEFTDPSNHVEPESSWLHINVPGVLGISAICFLGQYFVPLSLLERWGKIEDIVYPDSKRCCCFTKSYYQLYEGHWLPFGNSP</sequence>
<dbReference type="AlphaFoldDB" id="A0AA88VAT5"/>
<evidence type="ECO:0000313" key="2">
    <source>
        <dbReference type="Proteomes" id="UP001188597"/>
    </source>
</evidence>
<reference evidence="1" key="1">
    <citation type="submission" date="2022-12" db="EMBL/GenBank/DDBJ databases">
        <title>Draft genome assemblies for two species of Escallonia (Escalloniales).</title>
        <authorList>
            <person name="Chanderbali A."/>
            <person name="Dervinis C."/>
            <person name="Anghel I."/>
            <person name="Soltis D."/>
            <person name="Soltis P."/>
            <person name="Zapata F."/>
        </authorList>
    </citation>
    <scope>NUCLEOTIDE SEQUENCE</scope>
    <source>
        <strain evidence="1">UCBG64.0493</strain>
        <tissue evidence="1">Leaf</tissue>
    </source>
</reference>
<evidence type="ECO:0000313" key="1">
    <source>
        <dbReference type="EMBL" id="KAK3005271.1"/>
    </source>
</evidence>
<keyword evidence="2" id="KW-1185">Reference proteome</keyword>
<proteinExistence type="predicted"/>
<dbReference type="EMBL" id="JAVXUP010002153">
    <property type="protein sequence ID" value="KAK3005271.1"/>
    <property type="molecule type" value="Genomic_DNA"/>
</dbReference>
<comment type="caution">
    <text evidence="1">The sequence shown here is derived from an EMBL/GenBank/DDBJ whole genome shotgun (WGS) entry which is preliminary data.</text>
</comment>
<dbReference type="Proteomes" id="UP001188597">
    <property type="component" value="Unassembled WGS sequence"/>
</dbReference>
<dbReference type="Gene3D" id="3.90.120.10">
    <property type="entry name" value="DNA Methylase, subunit A, domain 2"/>
    <property type="match status" value="1"/>
</dbReference>